<sequence>MSNTERPDVIGALGAAAGLRARVDDQIKKLGHDPVAELINDVDDDLSPSERIKAIRDKLADHMEQNPPTPESLAASVAAARNGAAAAHAVENIWNQPDH</sequence>
<organism evidence="1 2">
    <name type="scientific">Mycobacteroides chelonae</name>
    <name type="common">Mycobacterium chelonae</name>
    <dbReference type="NCBI Taxonomy" id="1774"/>
    <lineage>
        <taxon>Bacteria</taxon>
        <taxon>Bacillati</taxon>
        <taxon>Actinomycetota</taxon>
        <taxon>Actinomycetes</taxon>
        <taxon>Mycobacteriales</taxon>
        <taxon>Mycobacteriaceae</taxon>
        <taxon>Mycobacteroides</taxon>
    </lineage>
</organism>
<dbReference type="EMBL" id="MLIS01000004">
    <property type="protein sequence ID" value="OHU76052.1"/>
    <property type="molecule type" value="Genomic_DNA"/>
</dbReference>
<dbReference type="Proteomes" id="UP000179441">
    <property type="component" value="Unassembled WGS sequence"/>
</dbReference>
<keyword evidence="2" id="KW-1185">Reference proteome</keyword>
<reference evidence="1 2" key="1">
    <citation type="submission" date="2016-10" db="EMBL/GenBank/DDBJ databases">
        <title>Evaluation of Human, Veterinary and Environmental Mycobacterium chelonae Isolates by Core Genome Phylogenomic Analysis, Targeted Gene Comparison, and Anti-microbial Susceptibility Patterns: A Tale of Mistaken Identities.</title>
        <authorList>
            <person name="Fogelson S.B."/>
            <person name="Camus A.C."/>
            <person name="Lorenz W."/>
            <person name="Vasireddy R."/>
            <person name="Vasireddy S."/>
            <person name="Smith T."/>
            <person name="Brown-Elliott B.A."/>
            <person name="Wallace R.J.Jr."/>
            <person name="Hasan N.A."/>
            <person name="Reischl U."/>
            <person name="Sanchez S."/>
        </authorList>
    </citation>
    <scope>NUCLEOTIDE SEQUENCE [LARGE SCALE GENOMIC DNA]</scope>
    <source>
        <strain evidence="1 2">15518</strain>
    </source>
</reference>
<protein>
    <submittedName>
        <fullName evidence="1">Uncharacterized protein</fullName>
    </submittedName>
</protein>
<gene>
    <name evidence="1" type="ORF">BKG84_24460</name>
</gene>
<dbReference type="RefSeq" id="WP_070952757.1">
    <property type="nucleotide sequence ID" value="NZ_MLIS01000004.1"/>
</dbReference>
<dbReference type="AlphaFoldDB" id="A0A1S1LXY3"/>
<evidence type="ECO:0000313" key="2">
    <source>
        <dbReference type="Proteomes" id="UP000179441"/>
    </source>
</evidence>
<proteinExistence type="predicted"/>
<evidence type="ECO:0000313" key="1">
    <source>
        <dbReference type="EMBL" id="OHU76052.1"/>
    </source>
</evidence>
<comment type="caution">
    <text evidence="1">The sequence shown here is derived from an EMBL/GenBank/DDBJ whole genome shotgun (WGS) entry which is preliminary data.</text>
</comment>
<name>A0A1S1LXY3_MYCCH</name>
<accession>A0A1S1LXY3</accession>